<evidence type="ECO:0000259" key="2">
    <source>
        <dbReference type="Pfam" id="PF17728"/>
    </source>
</evidence>
<dbReference type="EMBL" id="JARQGV010000004">
    <property type="protein sequence ID" value="MDT2253737.1"/>
    <property type="molecule type" value="Genomic_DNA"/>
</dbReference>
<sequence length="312" mass="35279">MSFGWRYPAIEIIKALGLPKAQLNERSALCLLALLNLTPDKTWVEAQNPLIGITPMMDFSRAHYGKDYAPNTRETFRRQTMHQFVDAGIALYNPDKPDRPVNSPKAVYQIEPETLQLIKKYGTPDWDTSLTFYLSTRHTLVERYAKEREQARLPVQIAPGKKIHISPGEHSELIKAIIEEFAPRYAPGGILIYAGDTGEKLGYFDEGLLAKLGVTVDSHGKMPDVVIYYPDRNWLLLIESVTSHGPVDGKRHEELARLFQNSSVGIVYVTAFPNRSVMARYLGVIAWETKVWVADAPSHLIHFNGERFLGPY</sequence>
<evidence type="ECO:0000313" key="3">
    <source>
        <dbReference type="EMBL" id="MDT2253737.1"/>
    </source>
</evidence>
<dbReference type="RefSeq" id="WP_023482514.1">
    <property type="nucleotide sequence ID" value="NZ_CBCRXL010000059.1"/>
</dbReference>
<dbReference type="Gene3D" id="1.10.10.1820">
    <property type="entry name" value="BsuBI/PstI restriction endonuclease-like"/>
    <property type="match status" value="1"/>
</dbReference>
<dbReference type="GO" id="GO:0009036">
    <property type="term" value="F:type II site-specific deoxyribonuclease activity"/>
    <property type="evidence" value="ECO:0007669"/>
    <property type="project" value="InterPro"/>
</dbReference>
<dbReference type="Pfam" id="PF06616">
    <property type="entry name" value="BsuBI_PstI_RE"/>
    <property type="match status" value="1"/>
</dbReference>
<feature type="domain" description="BsuBI/PstI restriction endonuclease HTH" evidence="2">
    <location>
        <begin position="9"/>
        <end position="142"/>
    </location>
</feature>
<gene>
    <name evidence="3" type="ORF">P7H09_21525</name>
</gene>
<dbReference type="GO" id="GO:0009307">
    <property type="term" value="P:DNA restriction-modification system"/>
    <property type="evidence" value="ECO:0007669"/>
    <property type="project" value="InterPro"/>
</dbReference>
<keyword evidence="3" id="KW-0378">Hydrolase</keyword>
<name>A0AAP5N4M9_9BACL</name>
<comment type="caution">
    <text evidence="3">The sequence shown here is derived from an EMBL/GenBank/DDBJ whole genome shotgun (WGS) entry which is preliminary data.</text>
</comment>
<dbReference type="GO" id="GO:0003677">
    <property type="term" value="F:DNA binding"/>
    <property type="evidence" value="ECO:0007669"/>
    <property type="project" value="InterPro"/>
</dbReference>
<evidence type="ECO:0000259" key="1">
    <source>
        <dbReference type="Pfam" id="PF06616"/>
    </source>
</evidence>
<dbReference type="InterPro" id="IPR041962">
    <property type="entry name" value="BsuBI/PstI_N_sf"/>
</dbReference>
<dbReference type="InterPro" id="IPR041963">
    <property type="entry name" value="BsuBI/PstI_C_sf"/>
</dbReference>
<dbReference type="AlphaFoldDB" id="A0AAP5N4M9"/>
<accession>A0AAP5N4M9</accession>
<dbReference type="InterPro" id="IPR009528">
    <property type="entry name" value="Restrct_endonuc_II_BsuBI_C"/>
</dbReference>
<keyword evidence="3" id="KW-0540">Nuclease</keyword>
<dbReference type="Proteomes" id="UP001259239">
    <property type="component" value="Unassembled WGS sequence"/>
</dbReference>
<reference evidence="3" key="2">
    <citation type="submission" date="2023-03" db="EMBL/GenBank/DDBJ databases">
        <authorList>
            <person name="Obshta O."/>
            <person name="Zabrodski M.W."/>
            <person name="Soomro T."/>
            <person name="Wilson G."/>
            <person name="Masood F."/>
            <person name="Thebeau J."/>
            <person name="Bezerra Da Silva M.C."/>
            <person name="Raza F."/>
            <person name="Biganski S."/>
            <person name="Jose M."/>
            <person name="Camilli M."/>
            <person name="Kozii I.V."/>
            <person name="Kozii R.V."/>
            <person name="Simko E."/>
            <person name="Wood S.C."/>
        </authorList>
    </citation>
    <scope>NUCLEOTIDE SEQUENCE</scope>
    <source>
        <strain evidence="3">PL001</strain>
    </source>
</reference>
<keyword evidence="3" id="KW-0255">Endonuclease</keyword>
<dbReference type="Gene3D" id="3.40.1350.80">
    <property type="match status" value="1"/>
</dbReference>
<reference evidence="3" key="1">
    <citation type="journal article" date="2023" name="J. Vet. Diagn. Invest.">
        <title>Oxytetracycline-resistant Paenibacillus larvae identified in commercial beekeeping operations in Saskatchewan using pooled honey sampling.</title>
        <authorList>
            <person name="Obshta O."/>
            <person name="Zabrodski M.W."/>
            <person name="Soomro T."/>
            <person name="Wilson G."/>
            <person name="Masood F."/>
            <person name="Thebeau J."/>
            <person name="Silva M.C.B."/>
            <person name="Biganski S."/>
            <person name="Kozii I.V."/>
            <person name="Koziy R.V."/>
            <person name="Raza M.F."/>
            <person name="Jose M.S."/>
            <person name="Simko E."/>
            <person name="Wood S.C."/>
        </authorList>
    </citation>
    <scope>NUCLEOTIDE SEQUENCE</scope>
    <source>
        <strain evidence="3">PL001</strain>
    </source>
</reference>
<dbReference type="InterPro" id="IPR041454">
    <property type="entry name" value="BsuBI/PstI_N"/>
</dbReference>
<organism evidence="3 4">
    <name type="scientific">Paenibacillus larvae</name>
    <dbReference type="NCBI Taxonomy" id="1464"/>
    <lineage>
        <taxon>Bacteria</taxon>
        <taxon>Bacillati</taxon>
        <taxon>Bacillota</taxon>
        <taxon>Bacilli</taxon>
        <taxon>Bacillales</taxon>
        <taxon>Paenibacillaceae</taxon>
        <taxon>Paenibacillus</taxon>
    </lineage>
</organism>
<proteinExistence type="predicted"/>
<evidence type="ECO:0000313" key="4">
    <source>
        <dbReference type="Proteomes" id="UP001259239"/>
    </source>
</evidence>
<feature type="domain" description="BsuBI/PstI restriction endonuclease" evidence="1">
    <location>
        <begin position="154"/>
        <end position="306"/>
    </location>
</feature>
<dbReference type="GO" id="GO:0000287">
    <property type="term" value="F:magnesium ion binding"/>
    <property type="evidence" value="ECO:0007669"/>
    <property type="project" value="InterPro"/>
</dbReference>
<protein>
    <submittedName>
        <fullName evidence="3">BsuBI/PstI family type II restriction endonuclease</fullName>
    </submittedName>
</protein>
<dbReference type="Pfam" id="PF17728">
    <property type="entry name" value="BsuBI_PstI_RE_N"/>
    <property type="match status" value="1"/>
</dbReference>